<gene>
    <name evidence="1" type="ORF">ACFOND_01790</name>
</gene>
<evidence type="ECO:0000313" key="2">
    <source>
        <dbReference type="Proteomes" id="UP001595710"/>
    </source>
</evidence>
<dbReference type="EMBL" id="JBHRYN010000004">
    <property type="protein sequence ID" value="MFC3700356.1"/>
    <property type="molecule type" value="Genomic_DNA"/>
</dbReference>
<dbReference type="Proteomes" id="UP001595710">
    <property type="component" value="Unassembled WGS sequence"/>
</dbReference>
<comment type="caution">
    <text evidence="1">The sequence shown here is derived from an EMBL/GenBank/DDBJ whole genome shotgun (WGS) entry which is preliminary data.</text>
</comment>
<evidence type="ECO:0008006" key="3">
    <source>
        <dbReference type="Google" id="ProtNLM"/>
    </source>
</evidence>
<keyword evidence="2" id="KW-1185">Reference proteome</keyword>
<dbReference type="RefSeq" id="WP_290282201.1">
    <property type="nucleotide sequence ID" value="NZ_JAUFQI010000001.1"/>
</dbReference>
<evidence type="ECO:0000313" key="1">
    <source>
        <dbReference type="EMBL" id="MFC3700356.1"/>
    </source>
</evidence>
<organism evidence="1 2">
    <name type="scientific">Reinekea marina</name>
    <dbReference type="NCBI Taxonomy" id="1310421"/>
    <lineage>
        <taxon>Bacteria</taxon>
        <taxon>Pseudomonadati</taxon>
        <taxon>Pseudomonadota</taxon>
        <taxon>Gammaproteobacteria</taxon>
        <taxon>Oceanospirillales</taxon>
        <taxon>Saccharospirillaceae</taxon>
        <taxon>Reinekea</taxon>
    </lineage>
</organism>
<protein>
    <recommendedName>
        <fullName evidence="3">Glyoxalase-like domain-containing protein</fullName>
    </recommendedName>
</protein>
<reference evidence="2" key="1">
    <citation type="journal article" date="2019" name="Int. J. Syst. Evol. Microbiol.">
        <title>The Global Catalogue of Microorganisms (GCM) 10K type strain sequencing project: providing services to taxonomists for standard genome sequencing and annotation.</title>
        <authorList>
            <consortium name="The Broad Institute Genomics Platform"/>
            <consortium name="The Broad Institute Genome Sequencing Center for Infectious Disease"/>
            <person name="Wu L."/>
            <person name="Ma J."/>
        </authorList>
    </citation>
    <scope>NUCLEOTIDE SEQUENCE [LARGE SCALE GENOMIC DNA]</scope>
    <source>
        <strain evidence="2">CECT 8288</strain>
    </source>
</reference>
<name>A0ABV7WMB4_9GAMM</name>
<proteinExistence type="predicted"/>
<sequence length="129" mass="14801">MTRAPDLEIYVDQIDVEQSITWLSQLFSKVAKTKKVKGMPKQSFPFVFEHDHRQYEGVIYDKVSDGFTSIWLNSDQLPWQDDLALAKLAAEQLSKEVRVTQGGWGPEDNPDAWLRIMPDGSTSEIIWKS</sequence>
<accession>A0ABV7WMB4</accession>